<evidence type="ECO:0000256" key="8">
    <source>
        <dbReference type="ARBA" id="ARBA00022833"/>
    </source>
</evidence>
<dbReference type="PROSITE" id="PS51747">
    <property type="entry name" value="CYT_DCMP_DEAMINASES_2"/>
    <property type="match status" value="1"/>
</dbReference>
<dbReference type="FunFam" id="3.40.140.10:FF:000008">
    <property type="entry name" value="Cytidine deaminase"/>
    <property type="match status" value="1"/>
</dbReference>
<evidence type="ECO:0000256" key="10">
    <source>
        <dbReference type="ARBA" id="ARBA00049252"/>
    </source>
</evidence>
<dbReference type="InterPro" id="IPR050202">
    <property type="entry name" value="Cyt/Deoxycyt_deaminase"/>
</dbReference>
<evidence type="ECO:0000256" key="14">
    <source>
        <dbReference type="PIRSR" id="PIRSR606262-3"/>
    </source>
</evidence>
<evidence type="ECO:0000256" key="15">
    <source>
        <dbReference type="RuleBase" id="RU364006"/>
    </source>
</evidence>
<dbReference type="GO" id="GO:0008270">
    <property type="term" value="F:zinc ion binding"/>
    <property type="evidence" value="ECO:0007669"/>
    <property type="project" value="UniProtKB-UniRule"/>
</dbReference>
<evidence type="ECO:0000256" key="6">
    <source>
        <dbReference type="ARBA" id="ARBA00022723"/>
    </source>
</evidence>
<evidence type="ECO:0000256" key="11">
    <source>
        <dbReference type="ARBA" id="ARBA00049558"/>
    </source>
</evidence>
<evidence type="ECO:0000256" key="7">
    <source>
        <dbReference type="ARBA" id="ARBA00022801"/>
    </source>
</evidence>
<feature type="domain" description="CMP/dCMP-type deaminase" evidence="16">
    <location>
        <begin position="3"/>
        <end position="123"/>
    </location>
</feature>
<evidence type="ECO:0000256" key="1">
    <source>
        <dbReference type="ARBA" id="ARBA00001947"/>
    </source>
</evidence>
<dbReference type="InterPro" id="IPR016193">
    <property type="entry name" value="Cytidine_deaminase-like"/>
</dbReference>
<reference evidence="17 18" key="1">
    <citation type="journal article" date="2015" name="Genome Announc.">
        <title>Expanding the biotechnology potential of lactobacilli through comparative genomics of 213 strains and associated genera.</title>
        <authorList>
            <person name="Sun Z."/>
            <person name="Harris H.M."/>
            <person name="McCann A."/>
            <person name="Guo C."/>
            <person name="Argimon S."/>
            <person name="Zhang W."/>
            <person name="Yang X."/>
            <person name="Jeffery I.B."/>
            <person name="Cooney J.C."/>
            <person name="Kagawa T.F."/>
            <person name="Liu W."/>
            <person name="Song Y."/>
            <person name="Salvetti E."/>
            <person name="Wrobel A."/>
            <person name="Rasinkangas P."/>
            <person name="Parkhill J."/>
            <person name="Rea M.C."/>
            <person name="O'Sullivan O."/>
            <person name="Ritari J."/>
            <person name="Douillard F.P."/>
            <person name="Paul Ross R."/>
            <person name="Yang R."/>
            <person name="Briner A.E."/>
            <person name="Felis G.E."/>
            <person name="de Vos W.M."/>
            <person name="Barrangou R."/>
            <person name="Klaenhammer T.R."/>
            <person name="Caufield P.W."/>
            <person name="Cui Y."/>
            <person name="Zhang H."/>
            <person name="O'Toole P.W."/>
        </authorList>
    </citation>
    <scope>NUCLEOTIDE SEQUENCE [LARGE SCALE GENOMIC DNA]</scope>
    <source>
        <strain evidence="17 18">DSM 15354</strain>
    </source>
</reference>
<dbReference type="STRING" id="1122152.GCA_000425905_00330"/>
<keyword evidence="7 15" id="KW-0378">Hydrolase</keyword>
<evidence type="ECO:0000259" key="16">
    <source>
        <dbReference type="PROSITE" id="PS51747"/>
    </source>
</evidence>
<dbReference type="Proteomes" id="UP000051931">
    <property type="component" value="Unassembled WGS sequence"/>
</dbReference>
<keyword evidence="8 14" id="KW-0862">Zinc</keyword>
<feature type="binding site" evidence="14">
    <location>
        <position position="90"/>
    </location>
    <ligand>
        <name>Zn(2+)</name>
        <dbReference type="ChEBI" id="CHEBI:29105"/>
        <note>catalytic</note>
    </ligand>
</feature>
<evidence type="ECO:0000256" key="9">
    <source>
        <dbReference type="ARBA" id="ARBA00032005"/>
    </source>
</evidence>
<dbReference type="Pfam" id="PF00383">
    <property type="entry name" value="dCMP_cyt_deam_1"/>
    <property type="match status" value="1"/>
</dbReference>
<protein>
    <recommendedName>
        <fullName evidence="5 15">Cytidine deaminase</fullName>
        <ecNumber evidence="4 15">3.5.4.5</ecNumber>
    </recommendedName>
    <alternativeName>
        <fullName evidence="9 15">Cytidine aminohydrolase</fullName>
    </alternativeName>
</protein>
<feature type="binding site" evidence="14">
    <location>
        <position position="55"/>
    </location>
    <ligand>
        <name>Zn(2+)</name>
        <dbReference type="ChEBI" id="CHEBI:29105"/>
        <note>catalytic</note>
    </ligand>
</feature>
<dbReference type="NCBIfam" id="NF004064">
    <property type="entry name" value="PRK05578.1"/>
    <property type="match status" value="1"/>
</dbReference>
<dbReference type="GO" id="GO:0055086">
    <property type="term" value="P:nucleobase-containing small molecule metabolic process"/>
    <property type="evidence" value="ECO:0007669"/>
    <property type="project" value="UniProtKB-ARBA"/>
</dbReference>
<dbReference type="AlphaFoldDB" id="A0A0R1S3L9"/>
<name>A0A0R1S3L9_9LACO</name>
<sequence length="140" mass="15252">MNSEERKLYDLAVKHLDTAYAPYSKFHVSAALLTESGKITTGVNIENAAYGSTICAERVAIFNYVNQGLTSDPIKCLLITGNTSRPISPCGSCRQVMAEFMQAGTKIILTNAKGDYKEATLADILPYYFTDGDLADGRNK</sequence>
<organism evidence="17 18">
    <name type="scientific">Lactobacillus psittaci DSM 15354</name>
    <dbReference type="NCBI Taxonomy" id="1122152"/>
    <lineage>
        <taxon>Bacteria</taxon>
        <taxon>Bacillati</taxon>
        <taxon>Bacillota</taxon>
        <taxon>Bacilli</taxon>
        <taxon>Lactobacillales</taxon>
        <taxon>Lactobacillaceae</taxon>
        <taxon>Lactobacillus</taxon>
    </lineage>
</organism>
<dbReference type="GO" id="GO:0072527">
    <property type="term" value="P:pyrimidine-containing compound metabolic process"/>
    <property type="evidence" value="ECO:0007669"/>
    <property type="project" value="UniProtKB-ARBA"/>
</dbReference>
<dbReference type="EMBL" id="AZFB01000002">
    <property type="protein sequence ID" value="KRL63655.1"/>
    <property type="molecule type" value="Genomic_DNA"/>
</dbReference>
<dbReference type="GO" id="GO:0004126">
    <property type="term" value="F:cytidine deaminase activity"/>
    <property type="evidence" value="ECO:0007669"/>
    <property type="project" value="UniProtKB-UniRule"/>
</dbReference>
<dbReference type="OrthoDB" id="9795347at2"/>
<comment type="catalytic activity">
    <reaction evidence="10 15">
        <text>2'-deoxycytidine + H2O + H(+) = 2'-deoxyuridine + NH4(+)</text>
        <dbReference type="Rhea" id="RHEA:13433"/>
        <dbReference type="ChEBI" id="CHEBI:15377"/>
        <dbReference type="ChEBI" id="CHEBI:15378"/>
        <dbReference type="ChEBI" id="CHEBI:15698"/>
        <dbReference type="ChEBI" id="CHEBI:16450"/>
        <dbReference type="ChEBI" id="CHEBI:28938"/>
        <dbReference type="EC" id="3.5.4.5"/>
    </reaction>
</comment>
<dbReference type="SUPFAM" id="SSF53927">
    <property type="entry name" value="Cytidine deaminase-like"/>
    <property type="match status" value="1"/>
</dbReference>
<dbReference type="Gene3D" id="3.40.140.10">
    <property type="entry name" value="Cytidine Deaminase, domain 2"/>
    <property type="match status" value="1"/>
</dbReference>
<feature type="active site" description="Proton donor" evidence="12">
    <location>
        <position position="57"/>
    </location>
</feature>
<dbReference type="PATRIC" id="fig|1122152.4.peg.572"/>
<evidence type="ECO:0000313" key="17">
    <source>
        <dbReference type="EMBL" id="KRL63655.1"/>
    </source>
</evidence>
<evidence type="ECO:0000256" key="13">
    <source>
        <dbReference type="PIRSR" id="PIRSR606262-2"/>
    </source>
</evidence>
<evidence type="ECO:0000256" key="2">
    <source>
        <dbReference type="ARBA" id="ARBA00003949"/>
    </source>
</evidence>
<evidence type="ECO:0000256" key="3">
    <source>
        <dbReference type="ARBA" id="ARBA00006576"/>
    </source>
</evidence>
<dbReference type="PANTHER" id="PTHR11644">
    <property type="entry name" value="CYTIDINE DEAMINASE"/>
    <property type="match status" value="1"/>
</dbReference>
<dbReference type="eggNOG" id="COG0295">
    <property type="taxonomic scope" value="Bacteria"/>
</dbReference>
<keyword evidence="18" id="KW-1185">Reference proteome</keyword>
<dbReference type="InterPro" id="IPR002125">
    <property type="entry name" value="CMP_dCMP_dom"/>
</dbReference>
<comment type="catalytic activity">
    <reaction evidence="11 15">
        <text>cytidine + H2O + H(+) = uridine + NH4(+)</text>
        <dbReference type="Rhea" id="RHEA:16069"/>
        <dbReference type="ChEBI" id="CHEBI:15377"/>
        <dbReference type="ChEBI" id="CHEBI:15378"/>
        <dbReference type="ChEBI" id="CHEBI:16704"/>
        <dbReference type="ChEBI" id="CHEBI:17562"/>
        <dbReference type="ChEBI" id="CHEBI:28938"/>
        <dbReference type="EC" id="3.5.4.5"/>
    </reaction>
</comment>
<comment type="caution">
    <text evidence="17">The sequence shown here is derived from an EMBL/GenBank/DDBJ whole genome shotgun (WGS) entry which is preliminary data.</text>
</comment>
<dbReference type="PANTHER" id="PTHR11644:SF2">
    <property type="entry name" value="CYTIDINE DEAMINASE"/>
    <property type="match status" value="1"/>
</dbReference>
<dbReference type="PROSITE" id="PS00903">
    <property type="entry name" value="CYT_DCMP_DEAMINASES_1"/>
    <property type="match status" value="1"/>
</dbReference>
<dbReference type="InterPro" id="IPR006262">
    <property type="entry name" value="Cyt_deam_tetra"/>
</dbReference>
<comment type="function">
    <text evidence="2 15">This enzyme scavenges exogenous and endogenous cytidine and 2'-deoxycytidine for UMP synthesis.</text>
</comment>
<dbReference type="GO" id="GO:0005829">
    <property type="term" value="C:cytosol"/>
    <property type="evidence" value="ECO:0007669"/>
    <property type="project" value="TreeGrafter"/>
</dbReference>
<dbReference type="InterPro" id="IPR016192">
    <property type="entry name" value="APOBEC/CMP_deaminase_Zn-bd"/>
</dbReference>
<evidence type="ECO:0000256" key="12">
    <source>
        <dbReference type="PIRSR" id="PIRSR606262-1"/>
    </source>
</evidence>
<evidence type="ECO:0000256" key="4">
    <source>
        <dbReference type="ARBA" id="ARBA00012783"/>
    </source>
</evidence>
<dbReference type="EC" id="3.5.4.5" evidence="4 15"/>
<dbReference type="NCBIfam" id="TIGR01354">
    <property type="entry name" value="cyt_deam_tetra"/>
    <property type="match status" value="1"/>
</dbReference>
<feature type="binding site" evidence="14">
    <location>
        <position position="93"/>
    </location>
    <ligand>
        <name>Zn(2+)</name>
        <dbReference type="ChEBI" id="CHEBI:29105"/>
        <note>catalytic</note>
    </ligand>
</feature>
<evidence type="ECO:0000256" key="5">
    <source>
        <dbReference type="ARBA" id="ARBA00018266"/>
    </source>
</evidence>
<dbReference type="CDD" id="cd01283">
    <property type="entry name" value="cytidine_deaminase"/>
    <property type="match status" value="1"/>
</dbReference>
<gene>
    <name evidence="17" type="ORF">FC23_GL000564</name>
</gene>
<feature type="binding site" evidence="13">
    <location>
        <begin position="44"/>
        <end position="50"/>
    </location>
    <ligand>
        <name>substrate</name>
    </ligand>
</feature>
<accession>A0A0R1S3L9</accession>
<comment type="cofactor">
    <cofactor evidence="1 14 15">
        <name>Zn(2+)</name>
        <dbReference type="ChEBI" id="CHEBI:29105"/>
    </cofactor>
</comment>
<dbReference type="GO" id="GO:0042802">
    <property type="term" value="F:identical protein binding"/>
    <property type="evidence" value="ECO:0007669"/>
    <property type="project" value="UniProtKB-ARBA"/>
</dbReference>
<dbReference type="RefSeq" id="WP_027825625.1">
    <property type="nucleotide sequence ID" value="NZ_AZFB01000002.1"/>
</dbReference>
<keyword evidence="6 14" id="KW-0479">Metal-binding</keyword>
<proteinExistence type="inferred from homology"/>
<evidence type="ECO:0000313" key="18">
    <source>
        <dbReference type="Proteomes" id="UP000051931"/>
    </source>
</evidence>
<comment type="similarity">
    <text evidence="3 15">Belongs to the cytidine and deoxycytidylate deaminase family.</text>
</comment>